<accession>A0A3B0S2T0</accession>
<dbReference type="EMBL" id="UOEI01000237">
    <property type="protein sequence ID" value="VAV98589.1"/>
    <property type="molecule type" value="Genomic_DNA"/>
</dbReference>
<feature type="non-terminal residue" evidence="2">
    <location>
        <position position="1"/>
    </location>
</feature>
<feature type="transmembrane region" description="Helical" evidence="1">
    <location>
        <begin position="6"/>
        <end position="25"/>
    </location>
</feature>
<keyword evidence="1" id="KW-1133">Transmembrane helix</keyword>
<sequence length="35" mass="3767">FSTFGFGLAVGSILFVSVSIMRAMGHDDDDDWSDA</sequence>
<gene>
    <name evidence="2" type="ORF">MNBD_ACTINO01-1359</name>
</gene>
<reference evidence="2" key="1">
    <citation type="submission" date="2018-06" db="EMBL/GenBank/DDBJ databases">
        <authorList>
            <person name="Zhirakovskaya E."/>
        </authorList>
    </citation>
    <scope>NUCLEOTIDE SEQUENCE</scope>
</reference>
<name>A0A3B0S2T0_9ZZZZ</name>
<keyword evidence="1" id="KW-0472">Membrane</keyword>
<evidence type="ECO:0000256" key="1">
    <source>
        <dbReference type="SAM" id="Phobius"/>
    </source>
</evidence>
<protein>
    <submittedName>
        <fullName evidence="2">Uncharacterized protein</fullName>
    </submittedName>
</protein>
<keyword evidence="1" id="KW-0812">Transmembrane</keyword>
<organism evidence="2">
    <name type="scientific">hydrothermal vent metagenome</name>
    <dbReference type="NCBI Taxonomy" id="652676"/>
    <lineage>
        <taxon>unclassified sequences</taxon>
        <taxon>metagenomes</taxon>
        <taxon>ecological metagenomes</taxon>
    </lineage>
</organism>
<evidence type="ECO:0000313" key="2">
    <source>
        <dbReference type="EMBL" id="VAV98589.1"/>
    </source>
</evidence>
<dbReference type="AlphaFoldDB" id="A0A3B0S2T0"/>
<proteinExistence type="predicted"/>